<accession>A0A5C5TXY4</accession>
<dbReference type="AlphaFoldDB" id="A0A5C5TXY4"/>
<sequence>MTQGTTHIEVWPDGEGGWTVTRDRIVDGCFNEMMAANDYASACARRAQRAGLVVTLRTLRWEPSPSAAA</sequence>
<organism evidence="1 2">
    <name type="scientific">Luteimonas marina</name>
    <dbReference type="NCBI Taxonomy" id="488485"/>
    <lineage>
        <taxon>Bacteria</taxon>
        <taxon>Pseudomonadati</taxon>
        <taxon>Pseudomonadota</taxon>
        <taxon>Gammaproteobacteria</taxon>
        <taxon>Lysobacterales</taxon>
        <taxon>Lysobacteraceae</taxon>
        <taxon>Luteimonas</taxon>
    </lineage>
</organism>
<comment type="caution">
    <text evidence="1">The sequence shown here is derived from an EMBL/GenBank/DDBJ whole genome shotgun (WGS) entry which is preliminary data.</text>
</comment>
<name>A0A5C5TXY4_9GAMM</name>
<dbReference type="Proteomes" id="UP000319980">
    <property type="component" value="Unassembled WGS sequence"/>
</dbReference>
<reference evidence="1 2" key="1">
    <citation type="journal article" date="2008" name="Int. J. Syst. Evol. Microbiol.">
        <title>Luteimonas marina sp. nov., isolated from seawater.</title>
        <authorList>
            <person name="Baik K.S."/>
            <person name="Park S.C."/>
            <person name="Kim M.S."/>
            <person name="Kim E.M."/>
            <person name="Park C."/>
            <person name="Chun J."/>
            <person name="Seong C.N."/>
        </authorList>
    </citation>
    <scope>NUCLEOTIDE SEQUENCE [LARGE SCALE GENOMIC DNA]</scope>
    <source>
        <strain evidence="1 2">FR1330</strain>
    </source>
</reference>
<gene>
    <name evidence="1" type="ORF">FQY83_11980</name>
</gene>
<dbReference type="EMBL" id="VOHK01000005">
    <property type="protein sequence ID" value="TWT19081.1"/>
    <property type="molecule type" value="Genomic_DNA"/>
</dbReference>
<dbReference type="RefSeq" id="WP_146388196.1">
    <property type="nucleotide sequence ID" value="NZ_VOHK01000005.1"/>
</dbReference>
<proteinExistence type="predicted"/>
<evidence type="ECO:0000313" key="2">
    <source>
        <dbReference type="Proteomes" id="UP000319980"/>
    </source>
</evidence>
<keyword evidence="2" id="KW-1185">Reference proteome</keyword>
<protein>
    <submittedName>
        <fullName evidence="1">Uncharacterized protein</fullName>
    </submittedName>
</protein>
<evidence type="ECO:0000313" key="1">
    <source>
        <dbReference type="EMBL" id="TWT19081.1"/>
    </source>
</evidence>
<dbReference type="OrthoDB" id="5976010at2"/>